<dbReference type="SMART" id="SM00382">
    <property type="entry name" value="AAA"/>
    <property type="match status" value="1"/>
</dbReference>
<dbReference type="AlphaFoldDB" id="A0A1M7UVM2"/>
<feature type="domain" description="ABC transporter" evidence="7">
    <location>
        <begin position="2"/>
        <end position="234"/>
    </location>
</feature>
<dbReference type="InterPro" id="IPR017871">
    <property type="entry name" value="ABC_transporter-like_CS"/>
</dbReference>
<evidence type="ECO:0000256" key="3">
    <source>
        <dbReference type="ARBA" id="ARBA00022741"/>
    </source>
</evidence>
<dbReference type="PANTHER" id="PTHR43820">
    <property type="entry name" value="HIGH-AFFINITY BRANCHED-CHAIN AMINO ACID TRANSPORT ATP-BINDING PROTEIN LIVF"/>
    <property type="match status" value="1"/>
</dbReference>
<dbReference type="RefSeq" id="WP_197685894.1">
    <property type="nucleotide sequence ID" value="NZ_LT670849.1"/>
</dbReference>
<dbReference type="SUPFAM" id="SSF52540">
    <property type="entry name" value="P-loop containing nucleoside triphosphate hydrolases"/>
    <property type="match status" value="1"/>
</dbReference>
<evidence type="ECO:0000256" key="6">
    <source>
        <dbReference type="ARBA" id="ARBA00024722"/>
    </source>
</evidence>
<dbReference type="GO" id="GO:0016887">
    <property type="term" value="F:ATP hydrolysis activity"/>
    <property type="evidence" value="ECO:0007669"/>
    <property type="project" value="InterPro"/>
</dbReference>
<evidence type="ECO:0000256" key="1">
    <source>
        <dbReference type="ARBA" id="ARBA00005417"/>
    </source>
</evidence>
<dbReference type="PANTHER" id="PTHR43820:SF4">
    <property type="entry name" value="HIGH-AFFINITY BRANCHED-CHAIN AMINO ACID TRANSPORT ATP-BINDING PROTEIN LIVF"/>
    <property type="match status" value="1"/>
</dbReference>
<dbReference type="Proteomes" id="UP000184096">
    <property type="component" value="Chromosome I"/>
</dbReference>
<accession>A0A1M7UVM2</accession>
<name>A0A1M7UVM2_9BRAD</name>
<keyword evidence="5" id="KW-0029">Amino-acid transport</keyword>
<gene>
    <name evidence="8" type="ORF">SAMN05444170_6989</name>
</gene>
<keyword evidence="3" id="KW-0547">Nucleotide-binding</keyword>
<dbReference type="Gene3D" id="3.40.50.300">
    <property type="entry name" value="P-loop containing nucleotide triphosphate hydrolases"/>
    <property type="match status" value="1"/>
</dbReference>
<evidence type="ECO:0000256" key="2">
    <source>
        <dbReference type="ARBA" id="ARBA00022448"/>
    </source>
</evidence>
<dbReference type="InterPro" id="IPR003593">
    <property type="entry name" value="AAA+_ATPase"/>
</dbReference>
<protein>
    <submittedName>
        <fullName evidence="8">Branched-chain amino acid transport system ATP-binding protein</fullName>
    </submittedName>
</protein>
<dbReference type="GO" id="GO:0015807">
    <property type="term" value="P:L-amino acid transport"/>
    <property type="evidence" value="ECO:0007669"/>
    <property type="project" value="TreeGrafter"/>
</dbReference>
<evidence type="ECO:0000313" key="8">
    <source>
        <dbReference type="EMBL" id="SHN87081.1"/>
    </source>
</evidence>
<evidence type="ECO:0000259" key="7">
    <source>
        <dbReference type="PROSITE" id="PS50893"/>
    </source>
</evidence>
<reference evidence="9" key="1">
    <citation type="submission" date="2016-11" db="EMBL/GenBank/DDBJ databases">
        <authorList>
            <person name="Varghese N."/>
            <person name="Submissions S."/>
        </authorList>
    </citation>
    <scope>NUCLEOTIDE SEQUENCE [LARGE SCALE GENOMIC DNA]</scope>
    <source>
        <strain evidence="9">GAS401</strain>
    </source>
</reference>
<sequence>MLEVKNLDAFYGAMQVLHGVNIAVGAGEIVGLVGANAAGKSSLMFSLAGLRAECRGEVLLDGAPIQDLAPWERPSRGLVLVPERRRLFPFMTVLENLEVGAYAPAARAVISQSLDEVFALLPTLSERRSQVAGSMSGGEQQMLAIGRALMARPQVLLLDEPTEGLAPIYVKLLFDLIADLRRKGLTILIVEQNVHHVLRTADRAYVLENGRIVMEGEGPALLNDERLKTAYLGL</sequence>
<dbReference type="InterPro" id="IPR027417">
    <property type="entry name" value="P-loop_NTPase"/>
</dbReference>
<evidence type="ECO:0000256" key="5">
    <source>
        <dbReference type="ARBA" id="ARBA00022970"/>
    </source>
</evidence>
<organism evidence="8 9">
    <name type="scientific">Bradyrhizobium erythrophlei</name>
    <dbReference type="NCBI Taxonomy" id="1437360"/>
    <lineage>
        <taxon>Bacteria</taxon>
        <taxon>Pseudomonadati</taxon>
        <taxon>Pseudomonadota</taxon>
        <taxon>Alphaproteobacteria</taxon>
        <taxon>Hyphomicrobiales</taxon>
        <taxon>Nitrobacteraceae</taxon>
        <taxon>Bradyrhizobium</taxon>
    </lineage>
</organism>
<dbReference type="GO" id="GO:0015658">
    <property type="term" value="F:branched-chain amino acid transmembrane transporter activity"/>
    <property type="evidence" value="ECO:0007669"/>
    <property type="project" value="TreeGrafter"/>
</dbReference>
<comment type="similarity">
    <text evidence="1">Belongs to the ABC transporter superfamily.</text>
</comment>
<evidence type="ECO:0000256" key="4">
    <source>
        <dbReference type="ARBA" id="ARBA00022840"/>
    </source>
</evidence>
<keyword evidence="2" id="KW-0813">Transport</keyword>
<dbReference type="PROSITE" id="PS00211">
    <property type="entry name" value="ABC_TRANSPORTER_1"/>
    <property type="match status" value="1"/>
</dbReference>
<dbReference type="InterPro" id="IPR052156">
    <property type="entry name" value="BCAA_Transport_ATP-bd_LivF"/>
</dbReference>
<keyword evidence="4 8" id="KW-0067">ATP-binding</keyword>
<dbReference type="InterPro" id="IPR003439">
    <property type="entry name" value="ABC_transporter-like_ATP-bd"/>
</dbReference>
<evidence type="ECO:0000313" key="9">
    <source>
        <dbReference type="Proteomes" id="UP000184096"/>
    </source>
</evidence>
<dbReference type="CDD" id="cd03224">
    <property type="entry name" value="ABC_TM1139_LivF_branched"/>
    <property type="match status" value="1"/>
</dbReference>
<dbReference type="EMBL" id="LT670849">
    <property type="protein sequence ID" value="SHN87081.1"/>
    <property type="molecule type" value="Genomic_DNA"/>
</dbReference>
<keyword evidence="9" id="KW-1185">Reference proteome</keyword>
<dbReference type="PROSITE" id="PS50893">
    <property type="entry name" value="ABC_TRANSPORTER_2"/>
    <property type="match status" value="1"/>
</dbReference>
<dbReference type="Pfam" id="PF00005">
    <property type="entry name" value="ABC_tran"/>
    <property type="match status" value="1"/>
</dbReference>
<proteinExistence type="inferred from homology"/>
<comment type="function">
    <text evidence="6">Involved in beta-(1--&gt;2)glucan export. Transmembrane domains (TMD) form a pore in the inner membrane and the ATP-binding domain (NBD) is responsible for energy generation.</text>
</comment>
<dbReference type="GO" id="GO:0005524">
    <property type="term" value="F:ATP binding"/>
    <property type="evidence" value="ECO:0007669"/>
    <property type="project" value="UniProtKB-KW"/>
</dbReference>